<proteinExistence type="predicted"/>
<accession>R6ADD6</accession>
<dbReference type="PANTHER" id="PTHR43844">
    <property type="entry name" value="METHIONINE SYNTHASE"/>
    <property type="match status" value="1"/>
</dbReference>
<dbReference type="Proteomes" id="UP000018175">
    <property type="component" value="Unassembled WGS sequence"/>
</dbReference>
<gene>
    <name evidence="1" type="ORF">BN765_01417</name>
</gene>
<sequence>MSKLHTPFRYDYVGSFLRPERLKKARADYESGKINKAELTAVEDDCIRALVAKVKELGYHVITDGERLTRQSLQQLKTTA</sequence>
<keyword evidence="1" id="KW-0808">Transferase</keyword>
<reference evidence="1" key="1">
    <citation type="submission" date="2012-11" db="EMBL/GenBank/DDBJ databases">
        <title>Dependencies among metagenomic species, viruses, plasmids and units of genetic variation.</title>
        <authorList>
            <person name="Nielsen H.B."/>
            <person name="Almeida M."/>
            <person name="Juncker A.S."/>
            <person name="Rasmussen S."/>
            <person name="Li J."/>
            <person name="Sunagawa S."/>
            <person name="Plichta D."/>
            <person name="Gautier L."/>
            <person name="Le Chatelier E."/>
            <person name="Peletier E."/>
            <person name="Bonde I."/>
            <person name="Nielsen T."/>
            <person name="Manichanh C."/>
            <person name="Arumugam M."/>
            <person name="Batto J."/>
            <person name="Santos M.B.Q.D."/>
            <person name="Blom N."/>
            <person name="Borruel N."/>
            <person name="Burgdorf K.S."/>
            <person name="Boumezbeur F."/>
            <person name="Casellas F."/>
            <person name="Dore J."/>
            <person name="Guarner F."/>
            <person name="Hansen T."/>
            <person name="Hildebrand F."/>
            <person name="Kaas R.S."/>
            <person name="Kennedy S."/>
            <person name="Kristiansen K."/>
            <person name="Kultima J.R."/>
            <person name="Leonard P."/>
            <person name="Levenez F."/>
            <person name="Lund O."/>
            <person name="Moumen B."/>
            <person name="Le Paslier D."/>
            <person name="Pons N."/>
            <person name="Pedersen O."/>
            <person name="Prifti E."/>
            <person name="Qin J."/>
            <person name="Raes J."/>
            <person name="Tap J."/>
            <person name="Tims S."/>
            <person name="Ussery D.W."/>
            <person name="Yamada T."/>
            <person name="MetaHit consortium"/>
            <person name="Renault P."/>
            <person name="Sicheritz-Ponten T."/>
            <person name="Bork P."/>
            <person name="Wang J."/>
            <person name="Brunak S."/>
            <person name="Ehrlich S.D."/>
        </authorList>
    </citation>
    <scope>NUCLEOTIDE SEQUENCE [LARGE SCALE GENOMIC DNA]</scope>
</reference>
<comment type="caution">
    <text evidence="1">The sequence shown here is derived from an EMBL/GenBank/DDBJ whole genome shotgun (WGS) entry which is preliminary data.</text>
</comment>
<evidence type="ECO:0000313" key="1">
    <source>
        <dbReference type="EMBL" id="CDA39117.1"/>
    </source>
</evidence>
<dbReference type="PANTHER" id="PTHR43844:SF1">
    <property type="entry name" value="METHIONINE SYNTHASE"/>
    <property type="match status" value="1"/>
</dbReference>
<organism evidence="1 2">
    <name type="scientific">Lachnospira eligens CAG:72</name>
    <dbReference type="NCBI Taxonomy" id="1263077"/>
    <lineage>
        <taxon>Bacteria</taxon>
        <taxon>Bacillati</taxon>
        <taxon>Bacillota</taxon>
        <taxon>Clostridia</taxon>
        <taxon>Lachnospirales</taxon>
        <taxon>Lachnospiraceae</taxon>
        <taxon>Lachnospira</taxon>
    </lineage>
</organism>
<evidence type="ECO:0000313" key="2">
    <source>
        <dbReference type="Proteomes" id="UP000018175"/>
    </source>
</evidence>
<dbReference type="AlphaFoldDB" id="R6ADD6"/>
<dbReference type="GO" id="GO:0008168">
    <property type="term" value="F:methyltransferase activity"/>
    <property type="evidence" value="ECO:0007669"/>
    <property type="project" value="UniProtKB-KW"/>
</dbReference>
<dbReference type="EMBL" id="CBBU010000039">
    <property type="protein sequence ID" value="CDA39117.1"/>
    <property type="molecule type" value="Genomic_DNA"/>
</dbReference>
<dbReference type="InterPro" id="IPR038071">
    <property type="entry name" value="UROD/MetE-like_sf"/>
</dbReference>
<dbReference type="SUPFAM" id="SSF51726">
    <property type="entry name" value="UROD/MetE-like"/>
    <property type="match status" value="1"/>
</dbReference>
<protein>
    <submittedName>
        <fullName evidence="1">5-methyltetrahydropteroyltriglutamate--homocystei ne methyltransferase</fullName>
    </submittedName>
</protein>
<keyword evidence="1" id="KW-0489">Methyltransferase</keyword>
<dbReference type="Gene3D" id="3.20.20.210">
    <property type="match status" value="1"/>
</dbReference>
<dbReference type="GO" id="GO:0032259">
    <property type="term" value="P:methylation"/>
    <property type="evidence" value="ECO:0007669"/>
    <property type="project" value="UniProtKB-KW"/>
</dbReference>
<name>R6ADD6_9FIRM</name>